<dbReference type="AlphaFoldDB" id="A0A0C9XCV5"/>
<feature type="region of interest" description="Disordered" evidence="1">
    <location>
        <begin position="454"/>
        <end position="485"/>
    </location>
</feature>
<evidence type="ECO:0000313" key="3">
    <source>
        <dbReference type="Proteomes" id="UP000054477"/>
    </source>
</evidence>
<reference evidence="3" key="2">
    <citation type="submission" date="2015-01" db="EMBL/GenBank/DDBJ databases">
        <title>Evolutionary Origins and Diversification of the Mycorrhizal Mutualists.</title>
        <authorList>
            <consortium name="DOE Joint Genome Institute"/>
            <consortium name="Mycorrhizal Genomics Consortium"/>
            <person name="Kohler A."/>
            <person name="Kuo A."/>
            <person name="Nagy L.G."/>
            <person name="Floudas D."/>
            <person name="Copeland A."/>
            <person name="Barry K.W."/>
            <person name="Cichocki N."/>
            <person name="Veneault-Fourrey C."/>
            <person name="LaButti K."/>
            <person name="Lindquist E.A."/>
            <person name="Lipzen A."/>
            <person name="Lundell T."/>
            <person name="Morin E."/>
            <person name="Murat C."/>
            <person name="Riley R."/>
            <person name="Ohm R."/>
            <person name="Sun H."/>
            <person name="Tunlid A."/>
            <person name="Henrissat B."/>
            <person name="Grigoriev I.V."/>
            <person name="Hibbett D.S."/>
            <person name="Martin F."/>
        </authorList>
    </citation>
    <scope>NUCLEOTIDE SEQUENCE [LARGE SCALE GENOMIC DNA]</scope>
    <source>
        <strain evidence="3">LaAM-08-1</strain>
    </source>
</reference>
<organism evidence="2 3">
    <name type="scientific">Laccaria amethystina LaAM-08-1</name>
    <dbReference type="NCBI Taxonomy" id="1095629"/>
    <lineage>
        <taxon>Eukaryota</taxon>
        <taxon>Fungi</taxon>
        <taxon>Dikarya</taxon>
        <taxon>Basidiomycota</taxon>
        <taxon>Agaricomycotina</taxon>
        <taxon>Agaricomycetes</taxon>
        <taxon>Agaricomycetidae</taxon>
        <taxon>Agaricales</taxon>
        <taxon>Agaricineae</taxon>
        <taxon>Hydnangiaceae</taxon>
        <taxon>Laccaria</taxon>
    </lineage>
</organism>
<sequence length="650" mass="69642">MSTLLIAYPPAMPSHGSNSQSLSTSSSVSSSSSASSLFDDISRNSSADLSDYTPFHSPFSGLASHTPMFEELVSSHSLEPYALDQNESKDAIDILRERLLKAKPSFAVERALKVMASRSCTPTIASKFVAPIVVISSPQESPEDWSEDFILDDSIQVNDDKGSPVELMDVDHHHLSVPCPASSLEKQTPLSFDAVYNLAVSRVMTRSVSGLGIVFDQLESSCPSPEPSYPVPQSSFLDLEPSSPELESSPSPSPSNPDLTMVDALRGEPRLCSADLDILASPFELATPMLSANAPVLVVQPATVTVHEQTAEQVDTPQHQIFKKPLKCGSYKALLSNKSLQLSDFLNALYACPPPVATSPAVEPSHESFVPEQLSVSSPSTQICISACTLVRPRLAPTVLQDVISPIVALPTRRIATMHHPMITQVETADIAQTPTNRKLTTQEAEKLCSRIQALQQSQQQQDLDSPRAAAPIFSPALDSDSDSPLWVSRSVDGLGLGLLPSELSSGDEDTPVTQGPSGFQEVSGFAEEDDTAESDDTPTGPNSTNDPSPEEEQESPLPITFLTLSRFPKRRLYNIVEVDTPPPSPPVQARGPCSLSSLRRPLACSSLSNKAASLQPLLSFVNAPGHSASYIPLPQSPLATDAEQCSSRL</sequence>
<keyword evidence="3" id="KW-1185">Reference proteome</keyword>
<evidence type="ECO:0000256" key="1">
    <source>
        <dbReference type="SAM" id="MobiDB-lite"/>
    </source>
</evidence>
<reference evidence="2 3" key="1">
    <citation type="submission" date="2014-04" db="EMBL/GenBank/DDBJ databases">
        <authorList>
            <consortium name="DOE Joint Genome Institute"/>
            <person name="Kuo A."/>
            <person name="Kohler A."/>
            <person name="Nagy L.G."/>
            <person name="Floudas D."/>
            <person name="Copeland A."/>
            <person name="Barry K.W."/>
            <person name="Cichocki N."/>
            <person name="Veneault-Fourrey C."/>
            <person name="LaButti K."/>
            <person name="Lindquist E.A."/>
            <person name="Lipzen A."/>
            <person name="Lundell T."/>
            <person name="Morin E."/>
            <person name="Murat C."/>
            <person name="Sun H."/>
            <person name="Tunlid A."/>
            <person name="Henrissat B."/>
            <person name="Grigoriev I.V."/>
            <person name="Hibbett D.S."/>
            <person name="Martin F."/>
            <person name="Nordberg H.P."/>
            <person name="Cantor M.N."/>
            <person name="Hua S.X."/>
        </authorList>
    </citation>
    <scope>NUCLEOTIDE SEQUENCE [LARGE SCALE GENOMIC DNA]</scope>
    <source>
        <strain evidence="2 3">LaAM-08-1</strain>
    </source>
</reference>
<protein>
    <submittedName>
        <fullName evidence="2">Uncharacterized protein</fullName>
    </submittedName>
</protein>
<dbReference type="EMBL" id="KN838536">
    <property type="protein sequence ID" value="KIK10070.1"/>
    <property type="molecule type" value="Genomic_DNA"/>
</dbReference>
<evidence type="ECO:0000313" key="2">
    <source>
        <dbReference type="EMBL" id="KIK10070.1"/>
    </source>
</evidence>
<feature type="compositionally biased region" description="Low complexity" evidence="1">
    <location>
        <begin position="231"/>
        <end position="250"/>
    </location>
</feature>
<feature type="region of interest" description="Disordered" evidence="1">
    <location>
        <begin position="500"/>
        <end position="560"/>
    </location>
</feature>
<feature type="compositionally biased region" description="Low complexity" evidence="1">
    <location>
        <begin position="455"/>
        <end position="464"/>
    </location>
</feature>
<accession>A0A0C9XCV5</accession>
<dbReference type="OrthoDB" id="3099276at2759"/>
<dbReference type="Proteomes" id="UP000054477">
    <property type="component" value="Unassembled WGS sequence"/>
</dbReference>
<name>A0A0C9XCV5_9AGAR</name>
<dbReference type="HOGENOM" id="CLU_474922_0_0_1"/>
<feature type="region of interest" description="Disordered" evidence="1">
    <location>
        <begin position="222"/>
        <end position="261"/>
    </location>
</feature>
<gene>
    <name evidence="2" type="ORF">K443DRAFT_69</name>
</gene>
<feature type="compositionally biased region" description="Acidic residues" evidence="1">
    <location>
        <begin position="527"/>
        <end position="537"/>
    </location>
</feature>
<proteinExistence type="predicted"/>